<dbReference type="Gene3D" id="3.40.50.10330">
    <property type="entry name" value="Probable inorganic polyphosphate/atp-NAD kinase, domain 1"/>
    <property type="match status" value="1"/>
</dbReference>
<dbReference type="GO" id="GO:0004143">
    <property type="term" value="F:ATP-dependent diacylglycerol kinase activity"/>
    <property type="evidence" value="ECO:0007669"/>
    <property type="project" value="TreeGrafter"/>
</dbReference>
<dbReference type="AlphaFoldDB" id="A0A653I6I9"/>
<sequence length="296" mass="31879">MKLLMISNPSAGTNRSGLLEDVISPLAEQFNEIVIKQTSRAGDAQQFAEEAEDFDALVVLGGDGTVFEVINGLAKLETRPILGIVPGGTCNDFARTLGLPMVPRLAAEMIATQQIVEVDLGQVNDTYFLNFLGLGLIAEASIGIDTEEKVRLGKMGYYLSTIRSSLDAKPFAYELELDEGQKMTGEAVLILAANGESLGGIETNLSNGAYNDGKLDLVIVDEVNLATIRDVILQKIGLANDPSFTHILTSGFTLKTDSPKVIDTDGEKALNSPVEVKVLPEFLKMYAGQNRKLNRT</sequence>
<keyword evidence="6 12" id="KW-0418">Kinase</keyword>
<keyword evidence="7" id="KW-0067">ATP-binding</keyword>
<dbReference type="InterPro" id="IPR050187">
    <property type="entry name" value="Lipid_Phosphate_FormReg"/>
</dbReference>
<dbReference type="RefSeq" id="WP_029330559.1">
    <property type="nucleotide sequence ID" value="NZ_LR732311.1"/>
</dbReference>
<name>A0A653I6I9_9BACL</name>
<evidence type="ECO:0000256" key="3">
    <source>
        <dbReference type="ARBA" id="ARBA00022516"/>
    </source>
</evidence>
<feature type="domain" description="DAGKc" evidence="11">
    <location>
        <begin position="1"/>
        <end position="127"/>
    </location>
</feature>
<dbReference type="NCBIfam" id="TIGR00147">
    <property type="entry name" value="YegS/Rv2252/BmrU family lipid kinase"/>
    <property type="match status" value="1"/>
</dbReference>
<keyword evidence="3" id="KW-0444">Lipid biosynthesis</keyword>
<protein>
    <submittedName>
        <fullName evidence="12">Diacylglycerol kinase</fullName>
    </submittedName>
</protein>
<reference evidence="12 13" key="1">
    <citation type="submission" date="2019-10" db="EMBL/GenBank/DDBJ databases">
        <authorList>
            <person name="Karimi E."/>
        </authorList>
    </citation>
    <scope>NUCLEOTIDE SEQUENCE [LARGE SCALE GENOMIC DNA]</scope>
    <source>
        <strain evidence="12">Exiguobacterium sp. 9Y</strain>
    </source>
</reference>
<keyword evidence="10" id="KW-1208">Phospholipid metabolism</keyword>
<accession>A0A653I6I9</accession>
<dbReference type="SMART" id="SM00046">
    <property type="entry name" value="DAGKc"/>
    <property type="match status" value="1"/>
</dbReference>
<evidence type="ECO:0000259" key="11">
    <source>
        <dbReference type="PROSITE" id="PS50146"/>
    </source>
</evidence>
<evidence type="ECO:0000256" key="5">
    <source>
        <dbReference type="ARBA" id="ARBA00022741"/>
    </source>
</evidence>
<dbReference type="InterPro" id="IPR001206">
    <property type="entry name" value="Diacylglycerol_kinase_cat_dom"/>
</dbReference>
<dbReference type="InterPro" id="IPR045540">
    <property type="entry name" value="YegS/DAGK_C"/>
</dbReference>
<dbReference type="InterPro" id="IPR017438">
    <property type="entry name" value="ATP-NAD_kinase_N"/>
</dbReference>
<dbReference type="PROSITE" id="PS50146">
    <property type="entry name" value="DAGK"/>
    <property type="match status" value="1"/>
</dbReference>
<comment type="cofactor">
    <cofactor evidence="1">
        <name>Mg(2+)</name>
        <dbReference type="ChEBI" id="CHEBI:18420"/>
    </cofactor>
</comment>
<evidence type="ECO:0000256" key="10">
    <source>
        <dbReference type="ARBA" id="ARBA00023264"/>
    </source>
</evidence>
<evidence type="ECO:0000256" key="7">
    <source>
        <dbReference type="ARBA" id="ARBA00022840"/>
    </source>
</evidence>
<keyword evidence="8" id="KW-0443">Lipid metabolism</keyword>
<evidence type="ECO:0000256" key="4">
    <source>
        <dbReference type="ARBA" id="ARBA00022679"/>
    </source>
</evidence>
<keyword evidence="9" id="KW-0594">Phospholipid biosynthesis</keyword>
<dbReference type="SUPFAM" id="SSF111331">
    <property type="entry name" value="NAD kinase/diacylglycerol kinase-like"/>
    <property type="match status" value="1"/>
</dbReference>
<dbReference type="PANTHER" id="PTHR12358">
    <property type="entry name" value="SPHINGOSINE KINASE"/>
    <property type="match status" value="1"/>
</dbReference>
<dbReference type="Pfam" id="PF00781">
    <property type="entry name" value="DAGK_cat"/>
    <property type="match status" value="1"/>
</dbReference>
<dbReference type="EMBL" id="CABWKQ010000011">
    <property type="protein sequence ID" value="VWX34699.1"/>
    <property type="molecule type" value="Genomic_DNA"/>
</dbReference>
<evidence type="ECO:0000313" key="12">
    <source>
        <dbReference type="EMBL" id="VWX34699.1"/>
    </source>
</evidence>
<keyword evidence="4" id="KW-0808">Transferase</keyword>
<keyword evidence="13" id="KW-1185">Reference proteome</keyword>
<dbReference type="GO" id="GO:0008654">
    <property type="term" value="P:phospholipid biosynthetic process"/>
    <property type="evidence" value="ECO:0007669"/>
    <property type="project" value="UniProtKB-KW"/>
</dbReference>
<dbReference type="GO" id="GO:0005886">
    <property type="term" value="C:plasma membrane"/>
    <property type="evidence" value="ECO:0007669"/>
    <property type="project" value="TreeGrafter"/>
</dbReference>
<keyword evidence="5" id="KW-0547">Nucleotide-binding</keyword>
<dbReference type="InterPro" id="IPR016064">
    <property type="entry name" value="NAD/diacylglycerol_kinase_sf"/>
</dbReference>
<comment type="similarity">
    <text evidence="2">Belongs to the diacylglycerol/lipid kinase family.</text>
</comment>
<evidence type="ECO:0000256" key="2">
    <source>
        <dbReference type="ARBA" id="ARBA00005983"/>
    </source>
</evidence>
<dbReference type="PANTHER" id="PTHR12358:SF107">
    <property type="entry name" value="LIPID KINASE BMRU-RELATED"/>
    <property type="match status" value="1"/>
</dbReference>
<dbReference type="Proteomes" id="UP000439752">
    <property type="component" value="Unassembled WGS sequence"/>
</dbReference>
<evidence type="ECO:0000256" key="8">
    <source>
        <dbReference type="ARBA" id="ARBA00023098"/>
    </source>
</evidence>
<dbReference type="InterPro" id="IPR005218">
    <property type="entry name" value="Diacylglycerol/lipid_kinase"/>
</dbReference>
<evidence type="ECO:0000256" key="1">
    <source>
        <dbReference type="ARBA" id="ARBA00001946"/>
    </source>
</evidence>
<evidence type="ECO:0000256" key="6">
    <source>
        <dbReference type="ARBA" id="ARBA00022777"/>
    </source>
</evidence>
<dbReference type="GO" id="GO:0005524">
    <property type="term" value="F:ATP binding"/>
    <property type="evidence" value="ECO:0007669"/>
    <property type="project" value="UniProtKB-KW"/>
</dbReference>
<evidence type="ECO:0000313" key="13">
    <source>
        <dbReference type="Proteomes" id="UP000439752"/>
    </source>
</evidence>
<evidence type="ECO:0000256" key="9">
    <source>
        <dbReference type="ARBA" id="ARBA00023209"/>
    </source>
</evidence>
<dbReference type="Pfam" id="PF19279">
    <property type="entry name" value="YegS_C"/>
    <property type="match status" value="1"/>
</dbReference>
<organism evidence="12 13">
    <name type="scientific">Exiguobacterium oxidotolerans</name>
    <dbReference type="NCBI Taxonomy" id="223958"/>
    <lineage>
        <taxon>Bacteria</taxon>
        <taxon>Bacillati</taxon>
        <taxon>Bacillota</taxon>
        <taxon>Bacilli</taxon>
        <taxon>Bacillales</taxon>
        <taxon>Bacillales Family XII. Incertae Sedis</taxon>
        <taxon>Exiguobacterium</taxon>
    </lineage>
</organism>
<dbReference type="Gene3D" id="2.60.200.40">
    <property type="match status" value="1"/>
</dbReference>
<gene>
    <name evidence="12" type="ORF">EXIGUO9Y_190109</name>
</gene>
<proteinExistence type="inferred from homology"/>